<proteinExistence type="predicted"/>
<evidence type="ECO:0000313" key="1">
    <source>
        <dbReference type="EMBL" id="OWK97168.1"/>
    </source>
</evidence>
<dbReference type="EMBL" id="JASZ02000037">
    <property type="protein sequence ID" value="OWK97168.1"/>
    <property type="molecule type" value="Genomic_DNA"/>
</dbReference>
<keyword evidence="2" id="KW-1185">Reference proteome</keyword>
<name>A0A246B703_9FLAO</name>
<evidence type="ECO:0000313" key="2">
    <source>
        <dbReference type="Proteomes" id="UP000197587"/>
    </source>
</evidence>
<protein>
    <submittedName>
        <fullName evidence="1">Uncharacterized protein</fullName>
    </submittedName>
</protein>
<dbReference type="RefSeq" id="WP_031501689.1">
    <property type="nucleotide sequence ID" value="NZ_JASZ02000037.1"/>
</dbReference>
<gene>
    <name evidence="1" type="ORF">AP75_12575</name>
</gene>
<dbReference type="Proteomes" id="UP000197587">
    <property type="component" value="Unassembled WGS sequence"/>
</dbReference>
<sequence length="87" mass="10000">MEAMDFTREQLAQYILNNAKDSVIDKIKALLEKEDETVAYTIKGQPLTKKEYTSHIETISQKIDDGAKTFTSQEVKEYVMNRKARLG</sequence>
<reference evidence="1 2" key="1">
    <citation type="submission" date="2017-05" db="EMBL/GenBank/DDBJ databases">
        <title>Genome of Chryseobacterium haifense.</title>
        <authorList>
            <person name="Newman J.D."/>
        </authorList>
    </citation>
    <scope>NUCLEOTIDE SEQUENCE [LARGE SCALE GENOMIC DNA]</scope>
    <source>
        <strain evidence="1 2">DSM 19056</strain>
    </source>
</reference>
<accession>A0A246B703</accession>
<dbReference type="AlphaFoldDB" id="A0A246B703"/>
<organism evidence="1 2">
    <name type="scientific">Kaistella haifensis DSM 19056</name>
    <dbReference type="NCBI Taxonomy" id="1450526"/>
    <lineage>
        <taxon>Bacteria</taxon>
        <taxon>Pseudomonadati</taxon>
        <taxon>Bacteroidota</taxon>
        <taxon>Flavobacteriia</taxon>
        <taxon>Flavobacteriales</taxon>
        <taxon>Weeksellaceae</taxon>
        <taxon>Chryseobacterium group</taxon>
        <taxon>Kaistella</taxon>
    </lineage>
</organism>
<comment type="caution">
    <text evidence="1">The sequence shown here is derived from an EMBL/GenBank/DDBJ whole genome shotgun (WGS) entry which is preliminary data.</text>
</comment>